<protein>
    <submittedName>
        <fullName evidence="2">Uncharacterized protein</fullName>
    </submittedName>
</protein>
<feature type="region of interest" description="Disordered" evidence="1">
    <location>
        <begin position="1"/>
        <end position="76"/>
    </location>
</feature>
<feature type="compositionally biased region" description="Basic and acidic residues" evidence="1">
    <location>
        <begin position="59"/>
        <end position="76"/>
    </location>
</feature>
<dbReference type="Proteomes" id="UP000825009">
    <property type="component" value="Chromosome"/>
</dbReference>
<keyword evidence="3" id="KW-1185">Reference proteome</keyword>
<reference evidence="2 3" key="1">
    <citation type="submission" date="2021-07" db="EMBL/GenBank/DDBJ databases">
        <title>A novel Jannaschia species isolated from marine dinoflagellate Ceratoperidinium margalefii.</title>
        <authorList>
            <person name="Jiang Y."/>
            <person name="Li Z."/>
        </authorList>
    </citation>
    <scope>NUCLEOTIDE SEQUENCE [LARGE SCALE GENOMIC DNA]</scope>
    <source>
        <strain evidence="2 3">J12C1-MA-4</strain>
    </source>
</reference>
<feature type="compositionally biased region" description="Basic and acidic residues" evidence="1">
    <location>
        <begin position="1"/>
        <end position="18"/>
    </location>
</feature>
<evidence type="ECO:0000313" key="3">
    <source>
        <dbReference type="Proteomes" id="UP000825009"/>
    </source>
</evidence>
<dbReference type="RefSeq" id="WP_219000502.1">
    <property type="nucleotide sequence ID" value="NZ_CP079194.1"/>
</dbReference>
<sequence>MAERHRSKDGRSETKELLGDNPDAPDFAGRSGGDLARKTGTKDELRHFTNSSAGATRVTKSDEDRAGTDNLGERNK</sequence>
<organism evidence="2 3">
    <name type="scientific">Gymnodinialimonas ceratoperidinii</name>
    <dbReference type="NCBI Taxonomy" id="2856823"/>
    <lineage>
        <taxon>Bacteria</taxon>
        <taxon>Pseudomonadati</taxon>
        <taxon>Pseudomonadota</taxon>
        <taxon>Alphaproteobacteria</taxon>
        <taxon>Rhodobacterales</taxon>
        <taxon>Paracoccaceae</taxon>
        <taxon>Gymnodinialimonas</taxon>
    </lineage>
</organism>
<dbReference type="KEGG" id="gce:KYE46_10100"/>
<gene>
    <name evidence="2" type="ORF">KYE46_10100</name>
</gene>
<name>A0A8F6YBL0_9RHOB</name>
<proteinExistence type="predicted"/>
<dbReference type="EMBL" id="CP079194">
    <property type="protein sequence ID" value="QXT38305.1"/>
    <property type="molecule type" value="Genomic_DNA"/>
</dbReference>
<feature type="compositionally biased region" description="Basic and acidic residues" evidence="1">
    <location>
        <begin position="35"/>
        <end position="47"/>
    </location>
</feature>
<accession>A0A8F6YBL0</accession>
<evidence type="ECO:0000313" key="2">
    <source>
        <dbReference type="EMBL" id="QXT38305.1"/>
    </source>
</evidence>
<dbReference type="AlphaFoldDB" id="A0A8F6YBL0"/>
<evidence type="ECO:0000256" key="1">
    <source>
        <dbReference type="SAM" id="MobiDB-lite"/>
    </source>
</evidence>